<dbReference type="EMBL" id="PNBA02000011">
    <property type="protein sequence ID" value="KAG6408819.1"/>
    <property type="molecule type" value="Genomic_DNA"/>
</dbReference>
<dbReference type="GO" id="GO:0005525">
    <property type="term" value="F:GTP binding"/>
    <property type="evidence" value="ECO:0007669"/>
    <property type="project" value="InterPro"/>
</dbReference>
<dbReference type="InterPro" id="IPR045498">
    <property type="entry name" value="HflX_C"/>
</dbReference>
<reference evidence="2" key="2">
    <citation type="submission" date="2020-08" db="EMBL/GenBank/DDBJ databases">
        <title>Plant Genome Project.</title>
        <authorList>
            <person name="Zhang R.-G."/>
        </authorList>
    </citation>
    <scope>NUCLEOTIDE SEQUENCE</scope>
    <source>
        <strain evidence="2">Huo1</strain>
        <tissue evidence="2">Leaf</tissue>
    </source>
</reference>
<dbReference type="InterPro" id="IPR027417">
    <property type="entry name" value="P-loop_NTPase"/>
</dbReference>
<dbReference type="GO" id="GO:0005737">
    <property type="term" value="C:cytoplasm"/>
    <property type="evidence" value="ECO:0007669"/>
    <property type="project" value="TreeGrafter"/>
</dbReference>
<gene>
    <name evidence="2" type="ORF">SASPL_131844</name>
</gene>
<name>A0A8X8XA07_SALSN</name>
<dbReference type="GO" id="GO:0043022">
    <property type="term" value="F:ribosome binding"/>
    <property type="evidence" value="ECO:0007669"/>
    <property type="project" value="TreeGrafter"/>
</dbReference>
<comment type="caution">
    <text evidence="2">The sequence shown here is derived from an EMBL/GenBank/DDBJ whole genome shotgun (WGS) entry which is preliminary data.</text>
</comment>
<reference evidence="2" key="1">
    <citation type="submission" date="2018-01" db="EMBL/GenBank/DDBJ databases">
        <authorList>
            <person name="Mao J.F."/>
        </authorList>
    </citation>
    <scope>NUCLEOTIDE SEQUENCE</scope>
    <source>
        <strain evidence="2">Huo1</strain>
        <tissue evidence="2">Leaf</tissue>
    </source>
</reference>
<dbReference type="InterPro" id="IPR030394">
    <property type="entry name" value="G_HFLX_dom"/>
</dbReference>
<protein>
    <recommendedName>
        <fullName evidence="1">Hflx-type G domain-containing protein</fullName>
    </recommendedName>
</protein>
<sequence>MCCRHSHGDHALSAPSPHLSRRCVVPATIVALELSGSTSAYFHSKLRCRHILRAASAHRVVRCCSRTKNGKEFLLTDTVGFIQKLPTTLIAAFRATLEEISESSLLVHVVDISHPLAELQIDAVDKVLEELDTSSIPKLIVWNKVDNAKDPDKIRSEAKKNPDIVCLSALTGEGLDEFCNAVQEKLKDTMVWVEALIPFDKGELLSTIHHVGMVEKIKTSDP</sequence>
<organism evidence="2">
    <name type="scientific">Salvia splendens</name>
    <name type="common">Scarlet sage</name>
    <dbReference type="NCBI Taxonomy" id="180675"/>
    <lineage>
        <taxon>Eukaryota</taxon>
        <taxon>Viridiplantae</taxon>
        <taxon>Streptophyta</taxon>
        <taxon>Embryophyta</taxon>
        <taxon>Tracheophyta</taxon>
        <taxon>Spermatophyta</taxon>
        <taxon>Magnoliopsida</taxon>
        <taxon>eudicotyledons</taxon>
        <taxon>Gunneridae</taxon>
        <taxon>Pentapetalae</taxon>
        <taxon>asterids</taxon>
        <taxon>lamiids</taxon>
        <taxon>Lamiales</taxon>
        <taxon>Lamiaceae</taxon>
        <taxon>Nepetoideae</taxon>
        <taxon>Mentheae</taxon>
        <taxon>Salviinae</taxon>
        <taxon>Salvia</taxon>
        <taxon>Salvia subgen. Calosphace</taxon>
        <taxon>core Calosphace</taxon>
    </lineage>
</organism>
<feature type="domain" description="Hflx-type G" evidence="1">
    <location>
        <begin position="70"/>
        <end position="190"/>
    </location>
</feature>
<dbReference type="Pfam" id="PF19275">
    <property type="entry name" value="HflX_C"/>
    <property type="match status" value="1"/>
</dbReference>
<dbReference type="Pfam" id="PF01926">
    <property type="entry name" value="MMR_HSR1"/>
    <property type="match status" value="1"/>
</dbReference>
<evidence type="ECO:0000313" key="3">
    <source>
        <dbReference type="Proteomes" id="UP000298416"/>
    </source>
</evidence>
<dbReference type="InterPro" id="IPR006073">
    <property type="entry name" value="GTP-bd"/>
</dbReference>
<dbReference type="InterPro" id="IPR016496">
    <property type="entry name" value="GTPase_HflX"/>
</dbReference>
<evidence type="ECO:0000259" key="1">
    <source>
        <dbReference type="PROSITE" id="PS51705"/>
    </source>
</evidence>
<dbReference type="Proteomes" id="UP000298416">
    <property type="component" value="Unassembled WGS sequence"/>
</dbReference>
<dbReference type="PANTHER" id="PTHR10229:SF0">
    <property type="entry name" value="GTP-BINDING PROTEIN 6-RELATED"/>
    <property type="match status" value="1"/>
</dbReference>
<evidence type="ECO:0000313" key="2">
    <source>
        <dbReference type="EMBL" id="KAG6408819.1"/>
    </source>
</evidence>
<dbReference type="PANTHER" id="PTHR10229">
    <property type="entry name" value="GTP-BINDING PROTEIN HFLX"/>
    <property type="match status" value="1"/>
</dbReference>
<accession>A0A8X8XA07</accession>
<proteinExistence type="predicted"/>
<dbReference type="AlphaFoldDB" id="A0A8X8XA07"/>
<dbReference type="PROSITE" id="PS51705">
    <property type="entry name" value="G_HFLX"/>
    <property type="match status" value="1"/>
</dbReference>
<dbReference type="Gene3D" id="3.40.50.300">
    <property type="entry name" value="P-loop containing nucleotide triphosphate hydrolases"/>
    <property type="match status" value="1"/>
</dbReference>
<keyword evidence="3" id="KW-1185">Reference proteome</keyword>
<dbReference type="SUPFAM" id="SSF52540">
    <property type="entry name" value="P-loop containing nucleoside triphosphate hydrolases"/>
    <property type="match status" value="1"/>
</dbReference>